<gene>
    <name evidence="9" type="ORF">ACFL27_02875</name>
</gene>
<keyword evidence="2" id="KW-0004">4Fe-4S</keyword>
<dbReference type="InterPro" id="IPR023885">
    <property type="entry name" value="4Fe4S-binding_SPASM_dom"/>
</dbReference>
<dbReference type="SUPFAM" id="SSF102114">
    <property type="entry name" value="Radical SAM enzymes"/>
    <property type="match status" value="1"/>
</dbReference>
<evidence type="ECO:0000256" key="2">
    <source>
        <dbReference type="ARBA" id="ARBA00022485"/>
    </source>
</evidence>
<evidence type="ECO:0000256" key="1">
    <source>
        <dbReference type="ARBA" id="ARBA00001966"/>
    </source>
</evidence>
<dbReference type="CDD" id="cd21109">
    <property type="entry name" value="SPASM"/>
    <property type="match status" value="1"/>
</dbReference>
<dbReference type="PANTHER" id="PTHR11228:SF7">
    <property type="entry name" value="PQQA PEPTIDE CYCLASE"/>
    <property type="match status" value="1"/>
</dbReference>
<keyword evidence="10" id="KW-1185">Reference proteome</keyword>
<dbReference type="EMBL" id="JBHPBY010000022">
    <property type="protein sequence ID" value="MFC1849130.1"/>
    <property type="molecule type" value="Genomic_DNA"/>
</dbReference>
<dbReference type="SFLD" id="SFLDG01386">
    <property type="entry name" value="main_SPASM_domain-containing"/>
    <property type="match status" value="1"/>
</dbReference>
<evidence type="ECO:0000259" key="8">
    <source>
        <dbReference type="PROSITE" id="PS51918"/>
    </source>
</evidence>
<sequence length="346" mass="38788">MSHSLLELVSKAWNNHILLSLSLELTYTCDLNCLFCYNDKNKRGRPLTLSKYQQILTQAREMGCLYLTLTGGEPTLHKDFFSIGAFAARAGYFIRLKTHGVFDDLEMVKKIKAELNPAWIDISLHGATAQTYENTTQKSGSYALLLRNLELITAEGIRTRLVCVLTKYNQRQVADIIKIGQQFNMPVNFDLQISPRDNGDISPFHYSAEVEAIAAYFALIKQYDAGTFDFADSESSDLKRSHIRSRYCCGAGAGNLNIDPYGTVFPCIGWKRALGNLRQQNIADLWQNASALQQVRSDNKQAQQFRAENQAKIGRAIYCPGRAELETGSVCSIYQNLARIMAAGKK</sequence>
<dbReference type="InterPro" id="IPR007197">
    <property type="entry name" value="rSAM"/>
</dbReference>
<evidence type="ECO:0000313" key="9">
    <source>
        <dbReference type="EMBL" id="MFC1849130.1"/>
    </source>
</evidence>
<dbReference type="InterPro" id="IPR013785">
    <property type="entry name" value="Aldolase_TIM"/>
</dbReference>
<dbReference type="PROSITE" id="PS01305">
    <property type="entry name" value="MOAA_NIFB_PQQE"/>
    <property type="match status" value="1"/>
</dbReference>
<reference evidence="9 10" key="1">
    <citation type="submission" date="2024-09" db="EMBL/GenBank/DDBJ databases">
        <title>Laminarin stimulates single cell rates of sulfate reduction while oxygen inhibits transcriptomic activity in coastal marine sediment.</title>
        <authorList>
            <person name="Lindsay M."/>
            <person name="Orcutt B."/>
            <person name="Emerson D."/>
            <person name="Stepanauskas R."/>
            <person name="D'Angelo T."/>
        </authorList>
    </citation>
    <scope>NUCLEOTIDE SEQUENCE [LARGE SCALE GENOMIC DNA]</scope>
    <source>
        <strain evidence="9">SAG AM-311-K15</strain>
    </source>
</reference>
<accession>A0ABV6YSF4</accession>
<evidence type="ECO:0000313" key="10">
    <source>
        <dbReference type="Proteomes" id="UP001594351"/>
    </source>
</evidence>
<evidence type="ECO:0000256" key="5">
    <source>
        <dbReference type="ARBA" id="ARBA00023002"/>
    </source>
</evidence>
<dbReference type="Pfam" id="PF13186">
    <property type="entry name" value="SPASM"/>
    <property type="match status" value="1"/>
</dbReference>
<evidence type="ECO:0000256" key="7">
    <source>
        <dbReference type="ARBA" id="ARBA00023014"/>
    </source>
</evidence>
<keyword evidence="5" id="KW-0560">Oxidoreductase</keyword>
<feature type="domain" description="Radical SAM core" evidence="8">
    <location>
        <begin position="15"/>
        <end position="229"/>
    </location>
</feature>
<dbReference type="InterPro" id="IPR000385">
    <property type="entry name" value="MoaA_NifB_PqqE_Fe-S-bd_CS"/>
</dbReference>
<keyword evidence="6" id="KW-0408">Iron</keyword>
<dbReference type="InterPro" id="IPR017200">
    <property type="entry name" value="PqqE-like"/>
</dbReference>
<keyword evidence="3" id="KW-0949">S-adenosyl-L-methionine</keyword>
<dbReference type="CDD" id="cd01335">
    <property type="entry name" value="Radical_SAM"/>
    <property type="match status" value="1"/>
</dbReference>
<dbReference type="InterPro" id="IPR050377">
    <property type="entry name" value="Radical_SAM_PqqE_MftC-like"/>
</dbReference>
<dbReference type="SFLD" id="SFLDG01067">
    <property type="entry name" value="SPASM/twitch_domain_containing"/>
    <property type="match status" value="1"/>
</dbReference>
<keyword evidence="4" id="KW-0479">Metal-binding</keyword>
<evidence type="ECO:0000256" key="6">
    <source>
        <dbReference type="ARBA" id="ARBA00023004"/>
    </source>
</evidence>
<dbReference type="Proteomes" id="UP001594351">
    <property type="component" value="Unassembled WGS sequence"/>
</dbReference>
<name>A0ABV6YSF4_UNCC1</name>
<dbReference type="PROSITE" id="PS51918">
    <property type="entry name" value="RADICAL_SAM"/>
    <property type="match status" value="1"/>
</dbReference>
<keyword evidence="7" id="KW-0411">Iron-sulfur</keyword>
<dbReference type="PANTHER" id="PTHR11228">
    <property type="entry name" value="RADICAL SAM DOMAIN PROTEIN"/>
    <property type="match status" value="1"/>
</dbReference>
<evidence type="ECO:0000256" key="3">
    <source>
        <dbReference type="ARBA" id="ARBA00022691"/>
    </source>
</evidence>
<dbReference type="InterPro" id="IPR058240">
    <property type="entry name" value="rSAM_sf"/>
</dbReference>
<protein>
    <submittedName>
        <fullName evidence="9">Radical SAM/SPASM domain-containing protein</fullName>
    </submittedName>
</protein>
<comment type="cofactor">
    <cofactor evidence="1">
        <name>[4Fe-4S] cluster</name>
        <dbReference type="ChEBI" id="CHEBI:49883"/>
    </cofactor>
</comment>
<dbReference type="Gene3D" id="3.20.20.70">
    <property type="entry name" value="Aldolase class I"/>
    <property type="match status" value="1"/>
</dbReference>
<evidence type="ECO:0000256" key="4">
    <source>
        <dbReference type="ARBA" id="ARBA00022723"/>
    </source>
</evidence>
<dbReference type="PIRSF" id="PIRSF037420">
    <property type="entry name" value="PQQ_syn_pqqE"/>
    <property type="match status" value="1"/>
</dbReference>
<dbReference type="SFLD" id="SFLDS00029">
    <property type="entry name" value="Radical_SAM"/>
    <property type="match status" value="1"/>
</dbReference>
<organism evidence="9 10">
    <name type="scientific">candidate division CSSED10-310 bacterium</name>
    <dbReference type="NCBI Taxonomy" id="2855610"/>
    <lineage>
        <taxon>Bacteria</taxon>
        <taxon>Bacteria division CSSED10-310</taxon>
    </lineage>
</organism>
<proteinExistence type="predicted"/>
<dbReference type="Pfam" id="PF04055">
    <property type="entry name" value="Radical_SAM"/>
    <property type="match status" value="1"/>
</dbReference>
<comment type="caution">
    <text evidence="9">The sequence shown here is derived from an EMBL/GenBank/DDBJ whole genome shotgun (WGS) entry which is preliminary data.</text>
</comment>